<evidence type="ECO:0000313" key="1">
    <source>
        <dbReference type="EMBL" id="KAL2334499.1"/>
    </source>
</evidence>
<accession>A0ABD1MFB1</accession>
<proteinExistence type="predicted"/>
<name>A0ABD1MFB1_9FABA</name>
<keyword evidence="2" id="KW-1185">Reference proteome</keyword>
<dbReference type="AlphaFoldDB" id="A0ABD1MFB1"/>
<evidence type="ECO:0000313" key="2">
    <source>
        <dbReference type="Proteomes" id="UP001603857"/>
    </source>
</evidence>
<comment type="caution">
    <text evidence="1">The sequence shown here is derived from an EMBL/GenBank/DDBJ whole genome shotgun (WGS) entry which is preliminary data.</text>
</comment>
<reference evidence="1 2" key="1">
    <citation type="submission" date="2024-08" db="EMBL/GenBank/DDBJ databases">
        <title>Insights into the chromosomal genome structure of Flemingia macrophylla.</title>
        <authorList>
            <person name="Ding Y."/>
            <person name="Zhao Y."/>
            <person name="Bi W."/>
            <person name="Wu M."/>
            <person name="Zhao G."/>
            <person name="Gong Y."/>
            <person name="Li W."/>
            <person name="Zhang P."/>
        </authorList>
    </citation>
    <scope>NUCLEOTIDE SEQUENCE [LARGE SCALE GENOMIC DNA]</scope>
    <source>
        <strain evidence="1">DYQJB</strain>
        <tissue evidence="1">Leaf</tissue>
    </source>
</reference>
<dbReference type="Proteomes" id="UP001603857">
    <property type="component" value="Unassembled WGS sequence"/>
</dbReference>
<sequence length="123" mass="13836">MAVWKPASKSPLTMQEARNYVSSHRLDLSWLNREAFQLSIKNLFQAYYMQASLGEIRSAPSHPLSELAIKIRLQIRLQIRSGPQDPLGRFGIFTFGVPGQYALSANTSAERILSINSSPFLLK</sequence>
<organism evidence="1 2">
    <name type="scientific">Flemingia macrophylla</name>
    <dbReference type="NCBI Taxonomy" id="520843"/>
    <lineage>
        <taxon>Eukaryota</taxon>
        <taxon>Viridiplantae</taxon>
        <taxon>Streptophyta</taxon>
        <taxon>Embryophyta</taxon>
        <taxon>Tracheophyta</taxon>
        <taxon>Spermatophyta</taxon>
        <taxon>Magnoliopsida</taxon>
        <taxon>eudicotyledons</taxon>
        <taxon>Gunneridae</taxon>
        <taxon>Pentapetalae</taxon>
        <taxon>rosids</taxon>
        <taxon>fabids</taxon>
        <taxon>Fabales</taxon>
        <taxon>Fabaceae</taxon>
        <taxon>Papilionoideae</taxon>
        <taxon>50 kb inversion clade</taxon>
        <taxon>NPAAA clade</taxon>
        <taxon>indigoferoid/millettioid clade</taxon>
        <taxon>Phaseoleae</taxon>
        <taxon>Flemingia</taxon>
    </lineage>
</organism>
<protein>
    <submittedName>
        <fullName evidence="1">Uncharacterized protein</fullName>
    </submittedName>
</protein>
<gene>
    <name evidence="1" type="ORF">Fmac_015712</name>
</gene>
<dbReference type="EMBL" id="JBGMDY010000005">
    <property type="protein sequence ID" value="KAL2334499.1"/>
    <property type="molecule type" value="Genomic_DNA"/>
</dbReference>